<evidence type="ECO:0000313" key="3">
    <source>
        <dbReference type="RefSeq" id="XP_039125786.1"/>
    </source>
</evidence>
<reference evidence="3" key="2">
    <citation type="submission" date="2025-08" db="UniProtKB">
        <authorList>
            <consortium name="RefSeq"/>
        </authorList>
    </citation>
    <scope>IDENTIFICATION</scope>
</reference>
<dbReference type="Proteomes" id="UP001515500">
    <property type="component" value="Chromosome 1"/>
</dbReference>
<feature type="region of interest" description="Disordered" evidence="1">
    <location>
        <begin position="248"/>
        <end position="269"/>
    </location>
</feature>
<dbReference type="AlphaFoldDB" id="A0AB40BEL0"/>
<accession>A0AB40BEL0</accession>
<dbReference type="GeneID" id="120261844"/>
<evidence type="ECO:0000256" key="1">
    <source>
        <dbReference type="SAM" id="MobiDB-lite"/>
    </source>
</evidence>
<reference evidence="2" key="1">
    <citation type="submission" date="2025-05" db="UniProtKB">
        <authorList>
            <consortium name="RefSeq"/>
        </authorList>
    </citation>
    <scope>NUCLEOTIDE SEQUENCE [LARGE SCALE GENOMIC DNA]</scope>
</reference>
<dbReference type="PANTHER" id="PTHR34574:SF13">
    <property type="entry name" value="EF-HAND DOMAIN-CONTAINING PROTEIN"/>
    <property type="match status" value="1"/>
</dbReference>
<protein>
    <submittedName>
        <fullName evidence="3">Uncharacterized protein LOC120261844</fullName>
    </submittedName>
</protein>
<gene>
    <name evidence="3" type="primary">LOC120261844</name>
</gene>
<keyword evidence="2" id="KW-1185">Reference proteome</keyword>
<dbReference type="RefSeq" id="XP_039125786.1">
    <property type="nucleotide sequence ID" value="XM_039269852.1"/>
</dbReference>
<sequence>MKDKQVNISFQKLLKMASGLKKDDVVILRLDGEELKEFSQSPSFDSQMLSIFNEMKCNNSTESLNNCILIALEKLTVDHGMPPVSDSWVFSNVVEPALQSVSRDDKFVPVSEEIFLEEFRKVVNKILKKLQEKPLIIAHSETNIDGSGIKTLLSDKNELIKILELVWKDLTKDENQKKSVFLRAALDRISGLAELPSCYASDQIDAVLNANETEMLKEEEFKEIMTQILEKIMQQLERNPILITSNSMVHEPMNSSTNLNSPLSLSESE</sequence>
<organism evidence="2 3">
    <name type="scientific">Dioscorea cayennensis subsp. rotundata</name>
    <name type="common">White Guinea yam</name>
    <name type="synonym">Dioscorea rotundata</name>
    <dbReference type="NCBI Taxonomy" id="55577"/>
    <lineage>
        <taxon>Eukaryota</taxon>
        <taxon>Viridiplantae</taxon>
        <taxon>Streptophyta</taxon>
        <taxon>Embryophyta</taxon>
        <taxon>Tracheophyta</taxon>
        <taxon>Spermatophyta</taxon>
        <taxon>Magnoliopsida</taxon>
        <taxon>Liliopsida</taxon>
        <taxon>Dioscoreales</taxon>
        <taxon>Dioscoreaceae</taxon>
        <taxon>Dioscorea</taxon>
    </lineage>
</organism>
<feature type="compositionally biased region" description="Low complexity" evidence="1">
    <location>
        <begin position="254"/>
        <end position="269"/>
    </location>
</feature>
<proteinExistence type="predicted"/>
<dbReference type="PANTHER" id="PTHR34574">
    <property type="entry name" value="CALCIUM-BINDING EF-HAND FAMILY PROTEIN-RELATED"/>
    <property type="match status" value="1"/>
</dbReference>
<evidence type="ECO:0000313" key="2">
    <source>
        <dbReference type="Proteomes" id="UP001515500"/>
    </source>
</evidence>
<name>A0AB40BEL0_DIOCR</name>